<name>A0A8S3RSE1_MYTED</name>
<comment type="caution">
    <text evidence="2">The sequence shown here is derived from an EMBL/GenBank/DDBJ whole genome shotgun (WGS) entry which is preliminary data.</text>
</comment>
<keyword evidence="3" id="KW-1185">Reference proteome</keyword>
<sequence>MPKRKRCSKLTKGVKKKSNPRPWTAVGTIMEEIYVAVQSTLKMKRFIICTLEFDCHADCFLAPVGGTEQLITQKIEIFAVNETHNEHEEPCLSPFQTLCNLLQVSITDTYILSCAKHVPGYQNDISDALSRLQIERFRKLAPSAAQHPMKCPSSSDVMWS</sequence>
<dbReference type="Proteomes" id="UP000683360">
    <property type="component" value="Unassembled WGS sequence"/>
</dbReference>
<gene>
    <name evidence="2" type="ORF">MEDL_23949</name>
</gene>
<dbReference type="EMBL" id="CAJPWZ010001214">
    <property type="protein sequence ID" value="CAG2209809.1"/>
    <property type="molecule type" value="Genomic_DNA"/>
</dbReference>
<organism evidence="2 3">
    <name type="scientific">Mytilus edulis</name>
    <name type="common">Blue mussel</name>
    <dbReference type="NCBI Taxonomy" id="6550"/>
    <lineage>
        <taxon>Eukaryota</taxon>
        <taxon>Metazoa</taxon>
        <taxon>Spiralia</taxon>
        <taxon>Lophotrochozoa</taxon>
        <taxon>Mollusca</taxon>
        <taxon>Bivalvia</taxon>
        <taxon>Autobranchia</taxon>
        <taxon>Pteriomorphia</taxon>
        <taxon>Mytilida</taxon>
        <taxon>Mytiloidea</taxon>
        <taxon>Mytilidae</taxon>
        <taxon>Mytilinae</taxon>
        <taxon>Mytilus</taxon>
    </lineage>
</organism>
<evidence type="ECO:0000256" key="1">
    <source>
        <dbReference type="SAM" id="MobiDB-lite"/>
    </source>
</evidence>
<feature type="compositionally biased region" description="Basic residues" evidence="1">
    <location>
        <begin position="1"/>
        <end position="19"/>
    </location>
</feature>
<evidence type="ECO:0000313" key="2">
    <source>
        <dbReference type="EMBL" id="CAG2209809.1"/>
    </source>
</evidence>
<evidence type="ECO:0000313" key="3">
    <source>
        <dbReference type="Proteomes" id="UP000683360"/>
    </source>
</evidence>
<accession>A0A8S3RSE1</accession>
<dbReference type="OrthoDB" id="10337982at2759"/>
<reference evidence="2" key="1">
    <citation type="submission" date="2021-03" db="EMBL/GenBank/DDBJ databases">
        <authorList>
            <person name="Bekaert M."/>
        </authorList>
    </citation>
    <scope>NUCLEOTIDE SEQUENCE</scope>
</reference>
<dbReference type="AlphaFoldDB" id="A0A8S3RSE1"/>
<protein>
    <submittedName>
        <fullName evidence="2">Uncharacterized protein</fullName>
    </submittedName>
</protein>
<feature type="region of interest" description="Disordered" evidence="1">
    <location>
        <begin position="1"/>
        <end position="20"/>
    </location>
</feature>
<proteinExistence type="predicted"/>